<evidence type="ECO:0000256" key="5">
    <source>
        <dbReference type="ARBA" id="ARBA00022801"/>
    </source>
</evidence>
<evidence type="ECO:0000256" key="1">
    <source>
        <dbReference type="ARBA" id="ARBA00004496"/>
    </source>
</evidence>
<dbReference type="FunFam" id="2.40.30.10:FF:000070">
    <property type="entry name" value="Translation elongation factor EF-1 subunit"/>
    <property type="match status" value="1"/>
</dbReference>
<evidence type="ECO:0000256" key="7">
    <source>
        <dbReference type="ARBA" id="ARBA00022917"/>
    </source>
</evidence>
<dbReference type="Pfam" id="PF00009">
    <property type="entry name" value="GTP_EFTU"/>
    <property type="match status" value="1"/>
</dbReference>
<proteinExistence type="inferred from homology"/>
<evidence type="ECO:0000256" key="4">
    <source>
        <dbReference type="ARBA" id="ARBA00022741"/>
    </source>
</evidence>
<dbReference type="Gene3D" id="2.40.30.10">
    <property type="entry name" value="Translation factors"/>
    <property type="match status" value="2"/>
</dbReference>
<protein>
    <recommendedName>
        <fullName evidence="11">Elongation factor 1 alpha-like protein</fullName>
    </recommendedName>
</protein>
<dbReference type="FunFam" id="3.40.50.300:FF:000204">
    <property type="entry name" value="Translation elongation factor Tu"/>
    <property type="match status" value="1"/>
</dbReference>
<reference evidence="14 15" key="1">
    <citation type="journal article" date="2013" name="BMC Genomics">
        <title>High quality de novo sequencing and assembly of the Saccharomyces arboricolus genome.</title>
        <authorList>
            <person name="Liti G."/>
            <person name="Nguyen Ba A.N."/>
            <person name="Blythe M."/>
            <person name="Mueller C.A."/>
            <person name="Bergstroem A."/>
            <person name="Cubillos F.A."/>
            <person name="Dafhnis-Calas F."/>
            <person name="Khoshraftar S."/>
            <person name="Malla S."/>
            <person name="Mehta N."/>
            <person name="Siow C.C."/>
            <person name="Warringer J."/>
            <person name="Moses A.M."/>
            <person name="Louis E.J."/>
            <person name="Nieduszynski C.A."/>
        </authorList>
    </citation>
    <scope>NUCLEOTIDE SEQUENCE [LARGE SCALE GENOMIC DNA]</scope>
    <source>
        <strain evidence="15">H-6 / AS 2.3317 / CBS 10644</strain>
    </source>
</reference>
<dbReference type="CDD" id="cd04093">
    <property type="entry name" value="HBS1_C_III"/>
    <property type="match status" value="1"/>
</dbReference>
<feature type="region of interest" description="Disordered" evidence="12">
    <location>
        <begin position="126"/>
        <end position="145"/>
    </location>
</feature>
<dbReference type="SUPFAM" id="SSF50465">
    <property type="entry name" value="EF-Tu/eEF-1alpha/eIF2-gamma C-terminal domain"/>
    <property type="match status" value="1"/>
</dbReference>
<evidence type="ECO:0000256" key="2">
    <source>
        <dbReference type="ARBA" id="ARBA00007249"/>
    </source>
</evidence>
<dbReference type="GO" id="GO:0006412">
    <property type="term" value="P:translation"/>
    <property type="evidence" value="ECO:0007669"/>
    <property type="project" value="UniProtKB-KW"/>
</dbReference>
<dbReference type="AlphaFoldDB" id="J8Q5H5"/>
<dbReference type="PANTHER" id="PTHR23115">
    <property type="entry name" value="TRANSLATION FACTOR"/>
    <property type="match status" value="1"/>
</dbReference>
<dbReference type="InterPro" id="IPR054696">
    <property type="entry name" value="GTP-eEF1A_C"/>
</dbReference>
<dbReference type="SUPFAM" id="SSF52540">
    <property type="entry name" value="P-loop containing nucleoside triphosphate hydrolases"/>
    <property type="match status" value="1"/>
</dbReference>
<keyword evidence="7" id="KW-0648">Protein biosynthesis</keyword>
<evidence type="ECO:0000259" key="13">
    <source>
        <dbReference type="PROSITE" id="PS51722"/>
    </source>
</evidence>
<keyword evidence="6" id="KW-0810">Translation regulation</keyword>
<name>J8Q5H5_SACAR</name>
<keyword evidence="15" id="KW-1185">Reference proteome</keyword>
<keyword evidence="5" id="KW-0378">Hydrolase</keyword>
<feature type="domain" description="Tr-type G" evidence="13">
    <location>
        <begin position="170"/>
        <end position="395"/>
    </location>
</feature>
<evidence type="ECO:0000313" key="14">
    <source>
        <dbReference type="EMBL" id="EJS42844.1"/>
    </source>
</evidence>
<sequence>MAYSDYSDGADEIADFQDEGEFDDYLNDDEYELMSQVFPSLKKELEGYQGWDNLSLKLALFDNNFDLESTLAELKKTLKKKKKAPRTPTGAATAANGTANIAQALADVSISKAGANGGFSDWLDEEEIGDEHNGDGETDGKKTVQKYHRTTVPTRPKNPRDVAEFIKAALPHLSFVVLGHVDAGKSTLMGRLLYDLNIVNQSQLKKLQRESETVGKSSFKFAWIMDQTNEERERGVTVSICTSHFSTEKANFTIVDAPGHRDFVPNAIMGISQADMAILCVDCSINAFESGFDLDGQTKEHMLLASSLGIRNLIIAMNKMDNVNWSQQRFEEIKLKLLPYLVDIGFCEDNINWVPISGFSGEGVCKIGYTDEVKEWYNGPSLMSTLEKAAFKISKKSEKISKENPFLFSVLEVIALKKTNNELALISGKLESGSIQPGESLTIYPSEQSCVVEKIQVGAQQGQSTTHEETDVAITGDFVTLKLRKAYPEYIQNGDLAASVDYLSVRSAQCFILELTTFEMNRPLLPGTSFIIFIGVKEQPARIKRLISLIDKDNNVTKKKVRHLGSKQRALVEVELIEVKRWIPLLPVNENDRLGRAVLRKDGRTIAAGKITEISE</sequence>
<evidence type="ECO:0000256" key="6">
    <source>
        <dbReference type="ARBA" id="ARBA00022845"/>
    </source>
</evidence>
<evidence type="ECO:0000256" key="3">
    <source>
        <dbReference type="ARBA" id="ARBA00022490"/>
    </source>
</evidence>
<dbReference type="InterPro" id="IPR000795">
    <property type="entry name" value="T_Tr_GTP-bd_dom"/>
</dbReference>
<dbReference type="CDD" id="cd01883">
    <property type="entry name" value="EF1_alpha"/>
    <property type="match status" value="1"/>
</dbReference>
<evidence type="ECO:0000256" key="10">
    <source>
        <dbReference type="ARBA" id="ARBA00063537"/>
    </source>
</evidence>
<dbReference type="InterPro" id="IPR015033">
    <property type="entry name" value="HBS1-like_N"/>
</dbReference>
<dbReference type="Proteomes" id="UP000006968">
    <property type="component" value="Chromosome XI"/>
</dbReference>
<comment type="caution">
    <text evidence="14">The sequence shown here is derived from an EMBL/GenBank/DDBJ whole genome shotgun (WGS) entry which is preliminary data.</text>
</comment>
<dbReference type="Pfam" id="PF08938">
    <property type="entry name" value="HBS1_N"/>
    <property type="match status" value="1"/>
</dbReference>
<dbReference type="EMBL" id="ALIE01000130">
    <property type="protein sequence ID" value="EJS42844.1"/>
    <property type="molecule type" value="Genomic_DNA"/>
</dbReference>
<evidence type="ECO:0000256" key="8">
    <source>
        <dbReference type="ARBA" id="ARBA00023134"/>
    </source>
</evidence>
<accession>J8Q5H5</accession>
<dbReference type="PROSITE" id="PS51722">
    <property type="entry name" value="G_TR_2"/>
    <property type="match status" value="1"/>
</dbReference>
<dbReference type="GO" id="GO:0003924">
    <property type="term" value="F:GTPase activity"/>
    <property type="evidence" value="ECO:0007669"/>
    <property type="project" value="InterPro"/>
</dbReference>
<dbReference type="InterPro" id="IPR009001">
    <property type="entry name" value="Transl_elong_EF1A/Init_IF2_C"/>
</dbReference>
<comment type="catalytic activity">
    <reaction evidence="9">
        <text>GTP + H2O = GDP + phosphate + H(+)</text>
        <dbReference type="Rhea" id="RHEA:19669"/>
        <dbReference type="ChEBI" id="CHEBI:15377"/>
        <dbReference type="ChEBI" id="CHEBI:15378"/>
        <dbReference type="ChEBI" id="CHEBI:37565"/>
        <dbReference type="ChEBI" id="CHEBI:43474"/>
        <dbReference type="ChEBI" id="CHEBI:58189"/>
    </reaction>
    <physiologicalReaction direction="left-to-right" evidence="9">
        <dbReference type="Rhea" id="RHEA:19670"/>
    </physiologicalReaction>
</comment>
<dbReference type="HOGENOM" id="CLU_007265_3_4_1"/>
<dbReference type="InterPro" id="IPR009000">
    <property type="entry name" value="Transl_B-barrel_sf"/>
</dbReference>
<organism evidence="14 15">
    <name type="scientific">Saccharomyces arboricola (strain H-6 / AS 2.3317 / CBS 10644)</name>
    <name type="common">Yeast</name>
    <dbReference type="NCBI Taxonomy" id="1160507"/>
    <lineage>
        <taxon>Eukaryota</taxon>
        <taxon>Fungi</taxon>
        <taxon>Dikarya</taxon>
        <taxon>Ascomycota</taxon>
        <taxon>Saccharomycotina</taxon>
        <taxon>Saccharomycetes</taxon>
        <taxon>Saccharomycetales</taxon>
        <taxon>Saccharomycetaceae</taxon>
        <taxon>Saccharomyces</taxon>
    </lineage>
</organism>
<evidence type="ECO:0000256" key="9">
    <source>
        <dbReference type="ARBA" id="ARBA00049117"/>
    </source>
</evidence>
<dbReference type="PROSITE" id="PS00301">
    <property type="entry name" value="G_TR_1"/>
    <property type="match status" value="1"/>
</dbReference>
<keyword evidence="4" id="KW-0547">Nucleotide-binding</keyword>
<dbReference type="GO" id="GO:0005737">
    <property type="term" value="C:cytoplasm"/>
    <property type="evidence" value="ECO:0007669"/>
    <property type="project" value="UniProtKB-SubCell"/>
</dbReference>
<dbReference type="GO" id="GO:1990533">
    <property type="term" value="C:Dom34-Hbs1 complex"/>
    <property type="evidence" value="ECO:0007669"/>
    <property type="project" value="UniProtKB-ARBA"/>
</dbReference>
<comment type="similarity">
    <text evidence="2">Belongs to the TRAFAC class translation factor GTPase superfamily. Classic translation factor GTPase family. EF-Tu/EF-1A subfamily.</text>
</comment>
<keyword evidence="8" id="KW-0342">GTP-binding</keyword>
<dbReference type="InterPro" id="IPR050100">
    <property type="entry name" value="TRAFAC_GTPase_members"/>
</dbReference>
<feature type="compositionally biased region" description="Basic and acidic residues" evidence="12">
    <location>
        <begin position="130"/>
        <end position="142"/>
    </location>
</feature>
<dbReference type="GO" id="GO:0005525">
    <property type="term" value="F:GTP binding"/>
    <property type="evidence" value="ECO:0007669"/>
    <property type="project" value="UniProtKB-KW"/>
</dbReference>
<gene>
    <name evidence="14" type="ORF">SU7_2097</name>
</gene>
<evidence type="ECO:0000313" key="15">
    <source>
        <dbReference type="Proteomes" id="UP000006968"/>
    </source>
</evidence>
<dbReference type="InterPro" id="IPR027417">
    <property type="entry name" value="P-loop_NTPase"/>
</dbReference>
<comment type="subcellular location">
    <subcellularLocation>
        <location evidence="1">Cytoplasm</location>
    </subcellularLocation>
</comment>
<dbReference type="FunFam" id="2.40.30.10:FF:000165">
    <property type="entry name" value="Elongation factor 1 alpha-like protein"/>
    <property type="match status" value="1"/>
</dbReference>
<evidence type="ECO:0000256" key="11">
    <source>
        <dbReference type="ARBA" id="ARBA00074866"/>
    </source>
</evidence>
<dbReference type="Gene3D" id="3.40.50.300">
    <property type="entry name" value="P-loop containing nucleotide triphosphate hydrolases"/>
    <property type="match status" value="1"/>
</dbReference>
<dbReference type="InterPro" id="IPR031157">
    <property type="entry name" value="G_TR_CS"/>
</dbReference>
<dbReference type="SUPFAM" id="SSF50447">
    <property type="entry name" value="Translation proteins"/>
    <property type="match status" value="1"/>
</dbReference>
<evidence type="ECO:0000256" key="12">
    <source>
        <dbReference type="SAM" id="MobiDB-lite"/>
    </source>
</evidence>
<keyword evidence="3" id="KW-0963">Cytoplasm</keyword>
<dbReference type="Pfam" id="PF22594">
    <property type="entry name" value="GTP-eEF1A_C"/>
    <property type="match status" value="1"/>
</dbReference>
<comment type="subunit">
    <text evidence="10">Component of the Dom34-Hbs1 complex, also named Pelota-HBS1L complex, composed of dom34 and hbs1.</text>
</comment>
<dbReference type="OrthoDB" id="342024at2759"/>
<dbReference type="GO" id="GO:0006417">
    <property type="term" value="P:regulation of translation"/>
    <property type="evidence" value="ECO:0007669"/>
    <property type="project" value="UniProtKB-KW"/>
</dbReference>
<dbReference type="PRINTS" id="PR00315">
    <property type="entry name" value="ELONGATNFCT"/>
</dbReference>